<sequence>MIVCSGVLLGWYGADVTPWIFYENFIEVMLNIDGNDRCDAIPLVSVMVRSSDGRCVAGGGFYTA</sequence>
<evidence type="ECO:0000313" key="1">
    <source>
        <dbReference type="EMBL" id="RAI67150.1"/>
    </source>
</evidence>
<comment type="caution">
    <text evidence="1">The sequence shown here is derived from an EMBL/GenBank/DDBJ whole genome shotgun (WGS) entry which is preliminary data.</text>
</comment>
<proteinExistence type="predicted"/>
<name>A0A327MW17_PSEFL</name>
<protein>
    <submittedName>
        <fullName evidence="1">Uncharacterized protein</fullName>
    </submittedName>
</protein>
<accession>A0A327MW17</accession>
<organism evidence="1 2">
    <name type="scientific">Pseudomonas fluorescens</name>
    <dbReference type="NCBI Taxonomy" id="294"/>
    <lineage>
        <taxon>Bacteria</taxon>
        <taxon>Pseudomonadati</taxon>
        <taxon>Pseudomonadota</taxon>
        <taxon>Gammaproteobacteria</taxon>
        <taxon>Pseudomonadales</taxon>
        <taxon>Pseudomonadaceae</taxon>
        <taxon>Pseudomonas</taxon>
    </lineage>
</organism>
<gene>
    <name evidence="1" type="ORF">DOZ80_20150</name>
</gene>
<dbReference type="EMBL" id="QLIN01000009">
    <property type="protein sequence ID" value="RAI67150.1"/>
    <property type="molecule type" value="Genomic_DNA"/>
</dbReference>
<dbReference type="AlphaFoldDB" id="A0A327MW17"/>
<dbReference type="Proteomes" id="UP000249493">
    <property type="component" value="Unassembled WGS sequence"/>
</dbReference>
<reference evidence="1 2" key="1">
    <citation type="submission" date="2018-06" db="EMBL/GenBank/DDBJ databases">
        <authorList>
            <person name="Zhirakovskaya E."/>
        </authorList>
    </citation>
    <scope>NUCLEOTIDE SEQUENCE [LARGE SCALE GENOMIC DNA]</scope>
    <source>
        <strain evidence="1 2">LY3</strain>
    </source>
</reference>
<evidence type="ECO:0000313" key="2">
    <source>
        <dbReference type="Proteomes" id="UP000249493"/>
    </source>
</evidence>